<keyword evidence="2" id="KW-1185">Reference proteome</keyword>
<gene>
    <name evidence="1" type="ORF">CFP56_033156</name>
</gene>
<evidence type="ECO:0000313" key="1">
    <source>
        <dbReference type="EMBL" id="KAK7825376.1"/>
    </source>
</evidence>
<dbReference type="Proteomes" id="UP000237347">
    <property type="component" value="Unassembled WGS sequence"/>
</dbReference>
<organism evidence="1 2">
    <name type="scientific">Quercus suber</name>
    <name type="common">Cork oak</name>
    <dbReference type="NCBI Taxonomy" id="58331"/>
    <lineage>
        <taxon>Eukaryota</taxon>
        <taxon>Viridiplantae</taxon>
        <taxon>Streptophyta</taxon>
        <taxon>Embryophyta</taxon>
        <taxon>Tracheophyta</taxon>
        <taxon>Spermatophyta</taxon>
        <taxon>Magnoliopsida</taxon>
        <taxon>eudicotyledons</taxon>
        <taxon>Gunneridae</taxon>
        <taxon>Pentapetalae</taxon>
        <taxon>rosids</taxon>
        <taxon>fabids</taxon>
        <taxon>Fagales</taxon>
        <taxon>Fagaceae</taxon>
        <taxon>Quercus</taxon>
    </lineage>
</organism>
<dbReference type="EMBL" id="PKMF04000576">
    <property type="protein sequence ID" value="KAK7825376.1"/>
    <property type="molecule type" value="Genomic_DNA"/>
</dbReference>
<protein>
    <submittedName>
        <fullName evidence="1">Uncharacterized protein</fullName>
    </submittedName>
</protein>
<accession>A0AAW0JG77</accession>
<reference evidence="1 2" key="1">
    <citation type="journal article" date="2018" name="Sci. Data">
        <title>The draft genome sequence of cork oak.</title>
        <authorList>
            <person name="Ramos A.M."/>
            <person name="Usie A."/>
            <person name="Barbosa P."/>
            <person name="Barros P.M."/>
            <person name="Capote T."/>
            <person name="Chaves I."/>
            <person name="Simoes F."/>
            <person name="Abreu I."/>
            <person name="Carrasquinho I."/>
            <person name="Faro C."/>
            <person name="Guimaraes J.B."/>
            <person name="Mendonca D."/>
            <person name="Nobrega F."/>
            <person name="Rodrigues L."/>
            <person name="Saibo N.J.M."/>
            <person name="Varela M.C."/>
            <person name="Egas C."/>
            <person name="Matos J."/>
            <person name="Miguel C.M."/>
            <person name="Oliveira M.M."/>
            <person name="Ricardo C.P."/>
            <person name="Goncalves S."/>
        </authorList>
    </citation>
    <scope>NUCLEOTIDE SEQUENCE [LARGE SCALE GENOMIC DNA]</scope>
    <source>
        <strain evidence="2">cv. HL8</strain>
    </source>
</reference>
<proteinExistence type="predicted"/>
<comment type="caution">
    <text evidence="1">The sequence shown here is derived from an EMBL/GenBank/DDBJ whole genome shotgun (WGS) entry which is preliminary data.</text>
</comment>
<sequence length="107" mass="11774">MGMVGPVYSASGFGKLHDSVKERIDPCGEELQKSCLNIPDLPIFSSSLPRSDEIIQVFARYLSARVALKDPPLCEASSSHVPSTHYFVQCKFLPTSQFIIRGQSVSK</sequence>
<name>A0AAW0JG77_QUESU</name>
<dbReference type="AlphaFoldDB" id="A0AAW0JG77"/>
<evidence type="ECO:0000313" key="2">
    <source>
        <dbReference type="Proteomes" id="UP000237347"/>
    </source>
</evidence>